<organism evidence="2 3">
    <name type="scientific">Ureibacillus thermosphaericus</name>
    <dbReference type="NCBI Taxonomy" id="51173"/>
    <lineage>
        <taxon>Bacteria</taxon>
        <taxon>Bacillati</taxon>
        <taxon>Bacillota</taxon>
        <taxon>Bacilli</taxon>
        <taxon>Bacillales</taxon>
        <taxon>Caryophanaceae</taxon>
        <taxon>Ureibacillus</taxon>
    </lineage>
</organism>
<sequence>MGEYIKMQFTRTRMVLKQTLENITPEVYSTIPKGFNNNILWQVGHVLMTTDFLLFNSKVTIPKSYQKLFGPGTKPADWPMDVPYLETLLQQIEEQLERIQSIDTNTFNEKLPKSIFGNETKGELAAFAAFHEAMHVGQIQVMKRLIETMKTK</sequence>
<proteinExistence type="predicted"/>
<dbReference type="Pfam" id="PF12867">
    <property type="entry name" value="DinB_2"/>
    <property type="match status" value="1"/>
</dbReference>
<evidence type="ECO:0000313" key="3">
    <source>
        <dbReference type="Proteomes" id="UP000557217"/>
    </source>
</evidence>
<comment type="caution">
    <text evidence="2">The sequence shown here is derived from an EMBL/GenBank/DDBJ whole genome shotgun (WGS) entry which is preliminary data.</text>
</comment>
<dbReference type="Gene3D" id="1.20.120.450">
    <property type="entry name" value="dinb family like domain"/>
    <property type="match status" value="1"/>
</dbReference>
<dbReference type="EMBL" id="JACHGZ010000026">
    <property type="protein sequence ID" value="MBB5149695.1"/>
    <property type="molecule type" value="Genomic_DNA"/>
</dbReference>
<name>A0A840PMP9_URETH</name>
<dbReference type="InterPro" id="IPR034660">
    <property type="entry name" value="DinB/YfiT-like"/>
</dbReference>
<dbReference type="InterPro" id="IPR024775">
    <property type="entry name" value="DinB-like"/>
</dbReference>
<dbReference type="AlphaFoldDB" id="A0A840PMP9"/>
<accession>A0A840PMP9</accession>
<feature type="domain" description="DinB-like" evidence="1">
    <location>
        <begin position="8"/>
        <end position="139"/>
    </location>
</feature>
<dbReference type="RefSeq" id="WP_168412603.1">
    <property type="nucleotide sequence ID" value="NZ_JAAXPW010000028.1"/>
</dbReference>
<reference evidence="2 3" key="1">
    <citation type="submission" date="2020-08" db="EMBL/GenBank/DDBJ databases">
        <title>Genomic Encyclopedia of Type Strains, Phase IV (KMG-IV): sequencing the most valuable type-strain genomes for metagenomic binning, comparative biology and taxonomic classification.</title>
        <authorList>
            <person name="Goeker M."/>
        </authorList>
    </citation>
    <scope>NUCLEOTIDE SEQUENCE [LARGE SCALE GENOMIC DNA]</scope>
    <source>
        <strain evidence="2 3">DSM 10633</strain>
    </source>
</reference>
<evidence type="ECO:0000259" key="1">
    <source>
        <dbReference type="Pfam" id="PF12867"/>
    </source>
</evidence>
<keyword evidence="3" id="KW-1185">Reference proteome</keyword>
<evidence type="ECO:0000313" key="2">
    <source>
        <dbReference type="EMBL" id="MBB5149695.1"/>
    </source>
</evidence>
<dbReference type="Proteomes" id="UP000557217">
    <property type="component" value="Unassembled WGS sequence"/>
</dbReference>
<gene>
    <name evidence="2" type="ORF">HNR36_002087</name>
</gene>
<dbReference type="SUPFAM" id="SSF109854">
    <property type="entry name" value="DinB/YfiT-like putative metalloenzymes"/>
    <property type="match status" value="1"/>
</dbReference>
<protein>
    <recommendedName>
        <fullName evidence="1">DinB-like domain-containing protein</fullName>
    </recommendedName>
</protein>